<keyword evidence="4" id="KW-1185">Reference proteome</keyword>
<evidence type="ECO:0000313" key="3">
    <source>
        <dbReference type="EMBL" id="QAY68150.1"/>
    </source>
</evidence>
<name>A0A4P6EXL8_9BACL</name>
<dbReference type="KEGG" id="pprt:ET464_18995"/>
<dbReference type="PANTHER" id="PTHR21666">
    <property type="entry name" value="PEPTIDASE-RELATED"/>
    <property type="match status" value="1"/>
</dbReference>
<keyword evidence="1" id="KW-0175">Coiled coil</keyword>
<dbReference type="AlphaFoldDB" id="A0A4P6EXL8"/>
<evidence type="ECO:0000313" key="4">
    <source>
        <dbReference type="Proteomes" id="UP000293568"/>
    </source>
</evidence>
<dbReference type="Pfam" id="PF01551">
    <property type="entry name" value="Peptidase_M23"/>
    <property type="match status" value="1"/>
</dbReference>
<dbReference type="CDD" id="cd12797">
    <property type="entry name" value="M23_peptidase"/>
    <property type="match status" value="1"/>
</dbReference>
<dbReference type="GO" id="GO:0004222">
    <property type="term" value="F:metalloendopeptidase activity"/>
    <property type="evidence" value="ECO:0007669"/>
    <property type="project" value="TreeGrafter"/>
</dbReference>
<protein>
    <submittedName>
        <fullName evidence="3">M23 family peptidase</fullName>
    </submittedName>
</protein>
<dbReference type="InterPro" id="IPR050570">
    <property type="entry name" value="Cell_wall_metabolism_enzyme"/>
</dbReference>
<reference evidence="3 4" key="1">
    <citation type="submission" date="2019-01" db="EMBL/GenBank/DDBJ databases">
        <title>Genome sequencing of strain FW100M-2.</title>
        <authorList>
            <person name="Heo J."/>
            <person name="Kim S.-J."/>
            <person name="Kim J.-S."/>
            <person name="Hong S.-B."/>
            <person name="Kwon S.-W."/>
        </authorList>
    </citation>
    <scope>NUCLEOTIDE SEQUENCE [LARGE SCALE GENOMIC DNA]</scope>
    <source>
        <strain evidence="3 4">FW100M-2</strain>
    </source>
</reference>
<dbReference type="Gene3D" id="2.70.70.10">
    <property type="entry name" value="Glucose Permease (Domain IIA)"/>
    <property type="match status" value="1"/>
</dbReference>
<sequence>MKRARKPKWSFMVIRGAEQSVKQFRVSRKSVVAAPAAAILAVSGCVAGLQIKAAYEAQALEDELDSQSAGYANAITGKDETIQALQQQIALLSAQAEEMKTKVANMQELENKLKQFINQYGNRAGLSAYDETSPDGLSAAQDGSAGTNAPYGAEALAGSTSAHLQNMNQMLSQMEQIMGKTLQQAVQTRQAADAYPSSWPTKSHMLTSSFGYRKDPINGSIKFHAGIDIAGKSGDTVFSAADGIVTETGSGGSEGNYIVIDHGNGLQSEYMHLEKIEATQGDTVVRGEKIGLMGSSGRSTGTHLHFQIMEKNTPVDPLPYLNGPAS</sequence>
<dbReference type="Proteomes" id="UP000293568">
    <property type="component" value="Chromosome"/>
</dbReference>
<dbReference type="EMBL" id="CP035492">
    <property type="protein sequence ID" value="QAY68150.1"/>
    <property type="molecule type" value="Genomic_DNA"/>
</dbReference>
<dbReference type="RefSeq" id="WP_129443647.1">
    <property type="nucleotide sequence ID" value="NZ_CP035492.1"/>
</dbReference>
<accession>A0A4P6EXL8</accession>
<dbReference type="PANTHER" id="PTHR21666:SF270">
    <property type="entry name" value="MUREIN HYDROLASE ACTIVATOR ENVC"/>
    <property type="match status" value="1"/>
</dbReference>
<evidence type="ECO:0000256" key="1">
    <source>
        <dbReference type="SAM" id="Coils"/>
    </source>
</evidence>
<organism evidence="3 4">
    <name type="scientific">Paenibacillus protaetiae</name>
    <dbReference type="NCBI Taxonomy" id="2509456"/>
    <lineage>
        <taxon>Bacteria</taxon>
        <taxon>Bacillati</taxon>
        <taxon>Bacillota</taxon>
        <taxon>Bacilli</taxon>
        <taxon>Bacillales</taxon>
        <taxon>Paenibacillaceae</taxon>
        <taxon>Paenibacillus</taxon>
    </lineage>
</organism>
<dbReference type="InterPro" id="IPR016047">
    <property type="entry name" value="M23ase_b-sheet_dom"/>
</dbReference>
<feature type="domain" description="M23ase beta-sheet core" evidence="2">
    <location>
        <begin position="222"/>
        <end position="317"/>
    </location>
</feature>
<dbReference type="OrthoDB" id="9805799at2"/>
<gene>
    <name evidence="3" type="ORF">ET464_18995</name>
</gene>
<dbReference type="SUPFAM" id="SSF51261">
    <property type="entry name" value="Duplicated hybrid motif"/>
    <property type="match status" value="1"/>
</dbReference>
<feature type="coiled-coil region" evidence="1">
    <location>
        <begin position="82"/>
        <end position="119"/>
    </location>
</feature>
<dbReference type="InterPro" id="IPR011055">
    <property type="entry name" value="Dup_hybrid_motif"/>
</dbReference>
<evidence type="ECO:0000259" key="2">
    <source>
        <dbReference type="Pfam" id="PF01551"/>
    </source>
</evidence>
<proteinExistence type="predicted"/>